<dbReference type="SUPFAM" id="SSF48652">
    <property type="entry name" value="Tetraspanin"/>
    <property type="match status" value="1"/>
</dbReference>
<dbReference type="Gene3D" id="1.10.1450.10">
    <property type="entry name" value="Tetraspanin"/>
    <property type="match status" value="1"/>
</dbReference>
<dbReference type="HOGENOM" id="CLU_055524_12_0_1"/>
<dbReference type="EnsemblMetazoa" id="MESCA005069-RA">
    <property type="protein sequence ID" value="MESCA005069-PA"/>
    <property type="gene ID" value="MESCA005069"/>
</dbReference>
<dbReference type="OMA" id="CCLANSK"/>
<evidence type="ECO:0000313" key="7">
    <source>
        <dbReference type="Proteomes" id="UP000015102"/>
    </source>
</evidence>
<dbReference type="STRING" id="36166.T1GNC2"/>
<evidence type="ECO:0000256" key="4">
    <source>
        <dbReference type="ARBA" id="ARBA00023136"/>
    </source>
</evidence>
<feature type="transmembrane region" description="Helical" evidence="5">
    <location>
        <begin position="132"/>
        <end position="152"/>
    </location>
</feature>
<dbReference type="GO" id="GO:0005886">
    <property type="term" value="C:plasma membrane"/>
    <property type="evidence" value="ECO:0007669"/>
    <property type="project" value="TreeGrafter"/>
</dbReference>
<dbReference type="Proteomes" id="UP000015102">
    <property type="component" value="Unassembled WGS sequence"/>
</dbReference>
<dbReference type="InterPro" id="IPR008952">
    <property type="entry name" value="Tetraspanin_EC2_sf"/>
</dbReference>
<keyword evidence="7" id="KW-1185">Reference proteome</keyword>
<dbReference type="EMBL" id="CAQQ02391174">
    <property type="status" value="NOT_ANNOTATED_CDS"/>
    <property type="molecule type" value="Genomic_DNA"/>
</dbReference>
<dbReference type="InterPro" id="IPR018499">
    <property type="entry name" value="Tetraspanin/Peripherin"/>
</dbReference>
<keyword evidence="4 5" id="KW-0472">Membrane</keyword>
<accession>T1GNC2</accession>
<name>T1GNC2_MEGSC</name>
<protein>
    <recommendedName>
        <fullName evidence="8">Tetraspanin</fullName>
    </recommendedName>
</protein>
<keyword evidence="3 5" id="KW-1133">Transmembrane helix</keyword>
<organism evidence="6 7">
    <name type="scientific">Megaselia scalaris</name>
    <name type="common">Humpbacked fly</name>
    <name type="synonym">Phora scalaris</name>
    <dbReference type="NCBI Taxonomy" id="36166"/>
    <lineage>
        <taxon>Eukaryota</taxon>
        <taxon>Metazoa</taxon>
        <taxon>Ecdysozoa</taxon>
        <taxon>Arthropoda</taxon>
        <taxon>Hexapoda</taxon>
        <taxon>Insecta</taxon>
        <taxon>Pterygota</taxon>
        <taxon>Neoptera</taxon>
        <taxon>Endopterygota</taxon>
        <taxon>Diptera</taxon>
        <taxon>Brachycera</taxon>
        <taxon>Muscomorpha</taxon>
        <taxon>Platypezoidea</taxon>
        <taxon>Phoridae</taxon>
        <taxon>Megaseliini</taxon>
        <taxon>Megaselia</taxon>
    </lineage>
</organism>
<proteinExistence type="predicted"/>
<feature type="transmembrane region" description="Helical" evidence="5">
    <location>
        <begin position="6"/>
        <end position="24"/>
    </location>
</feature>
<comment type="subcellular location">
    <subcellularLocation>
        <location evidence="1">Membrane</location>
        <topology evidence="1">Multi-pass membrane protein</topology>
    </subcellularLocation>
</comment>
<evidence type="ECO:0000256" key="2">
    <source>
        <dbReference type="ARBA" id="ARBA00022692"/>
    </source>
</evidence>
<evidence type="ECO:0000256" key="5">
    <source>
        <dbReference type="SAM" id="Phobius"/>
    </source>
</evidence>
<evidence type="ECO:0000256" key="1">
    <source>
        <dbReference type="ARBA" id="ARBA00004141"/>
    </source>
</evidence>
<sequence length="168" mass="19213">MLNIYATFLLITLFAIITLVAYIYSYRAQLAQGVDEGLRYDIHNYNKSSHRNHVLSIDAIQEKLKCCGVNGYKDWLLISPKKQIPRSCCMRQNNNHNDHNDHNNNWCRPENSTDLYPSGCSIRLKEILNENISLLASIITGVAFFPIFGAILSCCLANSKRSRYEILI</sequence>
<dbReference type="AlphaFoldDB" id="T1GNC2"/>
<dbReference type="PANTHER" id="PTHR19282:SF544">
    <property type="entry name" value="TETRASPANIN"/>
    <property type="match status" value="1"/>
</dbReference>
<reference evidence="7" key="1">
    <citation type="submission" date="2013-02" db="EMBL/GenBank/DDBJ databases">
        <authorList>
            <person name="Hughes D."/>
        </authorList>
    </citation>
    <scope>NUCLEOTIDE SEQUENCE</scope>
    <source>
        <strain>Durham</strain>
        <strain evidence="7">NC isolate 2 -- Noor lab</strain>
    </source>
</reference>
<evidence type="ECO:0000313" key="6">
    <source>
        <dbReference type="EnsemblMetazoa" id="MESCA005069-PA"/>
    </source>
</evidence>
<dbReference type="Pfam" id="PF00335">
    <property type="entry name" value="Tetraspanin"/>
    <property type="match status" value="1"/>
</dbReference>
<evidence type="ECO:0008006" key="8">
    <source>
        <dbReference type="Google" id="ProtNLM"/>
    </source>
</evidence>
<dbReference type="PANTHER" id="PTHR19282">
    <property type="entry name" value="TETRASPANIN"/>
    <property type="match status" value="1"/>
</dbReference>
<keyword evidence="2 5" id="KW-0812">Transmembrane</keyword>
<reference evidence="6" key="2">
    <citation type="submission" date="2015-06" db="UniProtKB">
        <authorList>
            <consortium name="EnsemblMetazoa"/>
        </authorList>
    </citation>
    <scope>IDENTIFICATION</scope>
</reference>
<evidence type="ECO:0000256" key="3">
    <source>
        <dbReference type="ARBA" id="ARBA00022989"/>
    </source>
</evidence>